<gene>
    <name evidence="1" type="ordered locus">EAT1b_0016</name>
</gene>
<dbReference type="EMBL" id="CP001615">
    <property type="protein sequence ID" value="ACQ68951.1"/>
    <property type="molecule type" value="Genomic_DNA"/>
</dbReference>
<dbReference type="RefSeq" id="WP_012726070.1">
    <property type="nucleotide sequence ID" value="NC_012673.1"/>
</dbReference>
<dbReference type="Proteomes" id="UP000000716">
    <property type="component" value="Chromosome"/>
</dbReference>
<name>C4L0N3_EXISA</name>
<dbReference type="AlphaFoldDB" id="C4L0N3"/>
<protein>
    <submittedName>
        <fullName evidence="1">Uncharacterized protein</fullName>
    </submittedName>
</protein>
<proteinExistence type="predicted"/>
<dbReference type="KEGG" id="eat:EAT1b_0016"/>
<organism evidence="1 2">
    <name type="scientific">Exiguobacterium sp. (strain ATCC BAA-1283 / AT1b)</name>
    <dbReference type="NCBI Taxonomy" id="360911"/>
    <lineage>
        <taxon>Bacteria</taxon>
        <taxon>Bacillati</taxon>
        <taxon>Bacillota</taxon>
        <taxon>Bacilli</taxon>
        <taxon>Bacillales</taxon>
        <taxon>Bacillales Family XII. Incertae Sedis</taxon>
        <taxon>Exiguobacterium</taxon>
    </lineage>
</organism>
<dbReference type="STRING" id="360911.EAT1b_0016"/>
<dbReference type="eggNOG" id="ENOG5033NBI">
    <property type="taxonomic scope" value="Bacteria"/>
</dbReference>
<evidence type="ECO:0000313" key="1">
    <source>
        <dbReference type="EMBL" id="ACQ68951.1"/>
    </source>
</evidence>
<dbReference type="HOGENOM" id="CLU_1945536_0_0_9"/>
<keyword evidence="2" id="KW-1185">Reference proteome</keyword>
<dbReference type="OrthoDB" id="2939440at2"/>
<evidence type="ECO:0000313" key="2">
    <source>
        <dbReference type="Proteomes" id="UP000000716"/>
    </source>
</evidence>
<sequence length="129" mass="14944">MGFLFESQEQLNESLAIWQKELRLQDWEIEAAVKPSYKMFTVGSQASIEWSLNEKTAMIHLLDPEEYPPGTVREQDHEVSLVHELIHLHYAPFEDTANQSLEHSMMELSIDVLSNTLVRLRRQGVAVHE</sequence>
<accession>C4L0N3</accession>
<reference evidence="1 2" key="1">
    <citation type="journal article" date="2011" name="J. Bacteriol.">
        <title>Complete genome sequence of the Thermophilic Bacterium Exiguobacterium sp. AT1b.</title>
        <authorList>
            <person name="Vishnivetskaya T.A."/>
            <person name="Lucas S."/>
            <person name="Copeland A."/>
            <person name="Lapidus A."/>
            <person name="Glavina Del Rio T."/>
            <person name="Dalin E."/>
            <person name="Tice H."/>
            <person name="Bruce D.C."/>
            <person name="Goodwin L.A."/>
            <person name="Pitluck S."/>
            <person name="Saunders E."/>
            <person name="Brettin T."/>
            <person name="Detter C."/>
            <person name="Han C."/>
            <person name="Larimer F."/>
            <person name="Land M.L."/>
            <person name="Hauser L.J."/>
            <person name="Kyrpides N.C."/>
            <person name="Ovchinnikova G."/>
            <person name="Kathariou S."/>
            <person name="Ramaley R.F."/>
            <person name="Rodrigues D.F."/>
            <person name="Hendrix C."/>
            <person name="Richardson P."/>
            <person name="Tiedje J.M."/>
        </authorList>
    </citation>
    <scope>NUCLEOTIDE SEQUENCE [LARGE SCALE GENOMIC DNA]</scope>
    <source>
        <strain evidence="2">ATCC BAA-1283 / AT1b</strain>
    </source>
</reference>